<dbReference type="Gene3D" id="2.30.130.30">
    <property type="entry name" value="Hypothetical protein"/>
    <property type="match status" value="1"/>
</dbReference>
<sequence>MADPIMALTIQQPWAWAITHGTKRIENRAWTTQHRGPLAIHTSARIDRDALDDMRIRATIRDHGQQPNYVTGAVIAVAHLVSIHSCTGRCSIWSVPGQHHWALADVRQLPEPVPCKGRLGLWPLSADADAAVRAQLAAQDACV</sequence>
<evidence type="ECO:0000313" key="3">
    <source>
        <dbReference type="Proteomes" id="UP000199111"/>
    </source>
</evidence>
<gene>
    <name evidence="2" type="ORF">SAMN05216275_14134</name>
</gene>
<evidence type="ECO:0000259" key="1">
    <source>
        <dbReference type="Pfam" id="PF04266"/>
    </source>
</evidence>
<evidence type="ECO:0000313" key="2">
    <source>
        <dbReference type="EMBL" id="SFK92048.1"/>
    </source>
</evidence>
<reference evidence="3" key="1">
    <citation type="submission" date="2016-10" db="EMBL/GenBank/DDBJ databases">
        <authorList>
            <person name="Varghese N."/>
            <person name="Submissions S."/>
        </authorList>
    </citation>
    <scope>NUCLEOTIDE SEQUENCE [LARGE SCALE GENOMIC DNA]</scope>
    <source>
        <strain evidence="3">CGMCC 4.2126</strain>
    </source>
</reference>
<dbReference type="InterPro" id="IPR007374">
    <property type="entry name" value="ASCH_domain"/>
</dbReference>
<dbReference type="AlphaFoldDB" id="A0A1I4DEK1"/>
<organism evidence="2 3">
    <name type="scientific">Streptosporangium canum</name>
    <dbReference type="NCBI Taxonomy" id="324952"/>
    <lineage>
        <taxon>Bacteria</taxon>
        <taxon>Bacillati</taxon>
        <taxon>Actinomycetota</taxon>
        <taxon>Actinomycetes</taxon>
        <taxon>Streptosporangiales</taxon>
        <taxon>Streptosporangiaceae</taxon>
        <taxon>Streptosporangium</taxon>
    </lineage>
</organism>
<name>A0A1I4DEK1_9ACTN</name>
<feature type="domain" description="ASCH" evidence="1">
    <location>
        <begin position="8"/>
        <end position="70"/>
    </location>
</feature>
<dbReference type="EMBL" id="FOQY01000041">
    <property type="protein sequence ID" value="SFK92048.1"/>
    <property type="molecule type" value="Genomic_DNA"/>
</dbReference>
<dbReference type="Pfam" id="PF04266">
    <property type="entry name" value="ASCH"/>
    <property type="match status" value="1"/>
</dbReference>
<dbReference type="RefSeq" id="WP_093891459.1">
    <property type="nucleotide sequence ID" value="NZ_FOQY01000041.1"/>
</dbReference>
<proteinExistence type="predicted"/>
<dbReference type="SUPFAM" id="SSF88697">
    <property type="entry name" value="PUA domain-like"/>
    <property type="match status" value="1"/>
</dbReference>
<dbReference type="InterPro" id="IPR015947">
    <property type="entry name" value="PUA-like_sf"/>
</dbReference>
<accession>A0A1I4DEK1</accession>
<protein>
    <submittedName>
        <fullName evidence="2">ASCH domain-containing protein</fullName>
    </submittedName>
</protein>
<dbReference type="GeneID" id="96302924"/>
<keyword evidence="3" id="KW-1185">Reference proteome</keyword>
<dbReference type="Proteomes" id="UP000199111">
    <property type="component" value="Unassembled WGS sequence"/>
</dbReference>